<organism evidence="3 4">
    <name type="scientific">Sphaerosporella brunnea</name>
    <dbReference type="NCBI Taxonomy" id="1250544"/>
    <lineage>
        <taxon>Eukaryota</taxon>
        <taxon>Fungi</taxon>
        <taxon>Dikarya</taxon>
        <taxon>Ascomycota</taxon>
        <taxon>Pezizomycotina</taxon>
        <taxon>Pezizomycetes</taxon>
        <taxon>Pezizales</taxon>
        <taxon>Pyronemataceae</taxon>
        <taxon>Sphaerosporella</taxon>
    </lineage>
</organism>
<feature type="compositionally biased region" description="Polar residues" evidence="1">
    <location>
        <begin position="378"/>
        <end position="395"/>
    </location>
</feature>
<feature type="domain" description="BAR" evidence="2">
    <location>
        <begin position="13"/>
        <end position="235"/>
    </location>
</feature>
<protein>
    <recommendedName>
        <fullName evidence="2">BAR domain-containing protein</fullName>
    </recommendedName>
</protein>
<feature type="region of interest" description="Disordered" evidence="1">
    <location>
        <begin position="227"/>
        <end position="422"/>
    </location>
</feature>
<dbReference type="AlphaFoldDB" id="A0A5J5F3V2"/>
<dbReference type="InterPro" id="IPR027267">
    <property type="entry name" value="AH/BAR_dom_sf"/>
</dbReference>
<sequence>MNKKLDRFKQWAGERMGGEAKTSTSDEFRALETEMILRQDGMDRLHHTMNIYIKSMSKRKEGDDKEKMLPIDVLAQTMISHGEEFESDSLFGTCLTMMGQANEKIARVQDSYVQAASESWLESMERSLAQMKEYQAARRKLESRRLAYDATLSKMQKAKKEDFRMEEELRAQRIKYEESSDDVLRRMGEIQDSEAESMADLGAFLDAEFEYYDRCRDILYNLRRQWPAGQQKQRTRSKSLTAHSFGNGAAREESPPPPIPEPEPRATIGSRVKTSDRSVSNGGHRQPTPEYNDRLPTKPAFHRTSTAPVSFEGPTTADRMSRNRSDHGVVPPPLPRNRPAVNDYPDENSGSTGRDRYAYADRESAGSPASSAYGSHVISRSSSNNTLSNVYSANSARKQPPPPPPAVKKRPPPPPPPKKVTS</sequence>
<name>A0A5J5F3V2_9PEZI</name>
<dbReference type="OrthoDB" id="14167at2759"/>
<accession>A0A5J5F3V2</accession>
<comment type="caution">
    <text evidence="3">The sequence shown here is derived from an EMBL/GenBank/DDBJ whole genome shotgun (WGS) entry which is preliminary data.</text>
</comment>
<dbReference type="Gene3D" id="1.20.1270.60">
    <property type="entry name" value="Arfaptin homology (AH) domain/BAR domain"/>
    <property type="match status" value="1"/>
</dbReference>
<evidence type="ECO:0000313" key="4">
    <source>
        <dbReference type="Proteomes" id="UP000326924"/>
    </source>
</evidence>
<feature type="compositionally biased region" description="Basic and acidic residues" evidence="1">
    <location>
        <begin position="353"/>
        <end position="364"/>
    </location>
</feature>
<dbReference type="PROSITE" id="PS51021">
    <property type="entry name" value="BAR"/>
    <property type="match status" value="1"/>
</dbReference>
<feature type="compositionally biased region" description="Pro residues" evidence="1">
    <location>
        <begin position="399"/>
        <end position="422"/>
    </location>
</feature>
<evidence type="ECO:0000313" key="3">
    <source>
        <dbReference type="EMBL" id="KAA8910916.1"/>
    </source>
</evidence>
<dbReference type="GO" id="GO:0005737">
    <property type="term" value="C:cytoplasm"/>
    <property type="evidence" value="ECO:0007669"/>
    <property type="project" value="InterPro"/>
</dbReference>
<dbReference type="SMART" id="SM00721">
    <property type="entry name" value="BAR"/>
    <property type="match status" value="1"/>
</dbReference>
<proteinExistence type="predicted"/>
<dbReference type="EMBL" id="VXIS01000041">
    <property type="protein sequence ID" value="KAA8910916.1"/>
    <property type="molecule type" value="Genomic_DNA"/>
</dbReference>
<gene>
    <name evidence="3" type="ORF">FN846DRAFT_496099</name>
</gene>
<reference evidence="3 4" key="1">
    <citation type="submission" date="2019-09" db="EMBL/GenBank/DDBJ databases">
        <title>Draft genome of the ectomycorrhizal ascomycete Sphaerosporella brunnea.</title>
        <authorList>
            <consortium name="DOE Joint Genome Institute"/>
            <person name="Benucci G.M."/>
            <person name="Marozzi G."/>
            <person name="Antonielli L."/>
            <person name="Sanchez S."/>
            <person name="Marco P."/>
            <person name="Wang X."/>
            <person name="Falini L.B."/>
            <person name="Barry K."/>
            <person name="Haridas S."/>
            <person name="Lipzen A."/>
            <person name="Labutti K."/>
            <person name="Grigoriev I.V."/>
            <person name="Murat C."/>
            <person name="Martin F."/>
            <person name="Albertini E."/>
            <person name="Donnini D."/>
            <person name="Bonito G."/>
        </authorList>
    </citation>
    <scope>NUCLEOTIDE SEQUENCE [LARGE SCALE GENOMIC DNA]</scope>
    <source>
        <strain evidence="3 4">Sb_GMNB300</strain>
    </source>
</reference>
<feature type="compositionally biased region" description="Low complexity" evidence="1">
    <location>
        <begin position="365"/>
        <end position="375"/>
    </location>
</feature>
<dbReference type="Proteomes" id="UP000326924">
    <property type="component" value="Unassembled WGS sequence"/>
</dbReference>
<dbReference type="InParanoid" id="A0A5J5F3V2"/>
<dbReference type="CDD" id="cd07593">
    <property type="entry name" value="BAR_MUG137_fungi"/>
    <property type="match status" value="1"/>
</dbReference>
<dbReference type="Pfam" id="PF03114">
    <property type="entry name" value="BAR"/>
    <property type="match status" value="1"/>
</dbReference>
<feature type="compositionally biased region" description="Polar residues" evidence="1">
    <location>
        <begin position="228"/>
        <end position="244"/>
    </location>
</feature>
<dbReference type="SUPFAM" id="SSF103657">
    <property type="entry name" value="BAR/IMD domain-like"/>
    <property type="match status" value="1"/>
</dbReference>
<evidence type="ECO:0000256" key="1">
    <source>
        <dbReference type="SAM" id="MobiDB-lite"/>
    </source>
</evidence>
<evidence type="ECO:0000259" key="2">
    <source>
        <dbReference type="PROSITE" id="PS51021"/>
    </source>
</evidence>
<dbReference type="InterPro" id="IPR004148">
    <property type="entry name" value="BAR_dom"/>
</dbReference>
<keyword evidence="4" id="KW-1185">Reference proteome</keyword>